<evidence type="ECO:0000256" key="2">
    <source>
        <dbReference type="ARBA" id="ARBA00006108"/>
    </source>
</evidence>
<dbReference type="GO" id="GO:0006891">
    <property type="term" value="P:intra-Golgi vesicle-mediated transport"/>
    <property type="evidence" value="ECO:0007669"/>
    <property type="project" value="TreeGrafter"/>
</dbReference>
<evidence type="ECO:0000256" key="7">
    <source>
        <dbReference type="ARBA" id="ARBA00023054"/>
    </source>
</evidence>
<dbReference type="GO" id="GO:0031902">
    <property type="term" value="C:late endosome membrane"/>
    <property type="evidence" value="ECO:0007669"/>
    <property type="project" value="TreeGrafter"/>
</dbReference>
<dbReference type="PANTHER" id="PTHR21230">
    <property type="entry name" value="VESICLE TRANSPORT V-SNARE PROTEIN VTI1-RELATED"/>
    <property type="match status" value="1"/>
</dbReference>
<keyword evidence="6 10" id="KW-1133">Transmembrane helix</keyword>
<keyword evidence="7 9" id="KW-0175">Coiled coil</keyword>
<feature type="transmembrane region" description="Helical" evidence="10">
    <location>
        <begin position="204"/>
        <end position="223"/>
    </location>
</feature>
<evidence type="ECO:0000256" key="4">
    <source>
        <dbReference type="ARBA" id="ARBA00022692"/>
    </source>
</evidence>
<keyword evidence="4 10" id="KW-0812">Transmembrane</keyword>
<feature type="domain" description="T-SNARE coiled-coil homology" evidence="11">
    <location>
        <begin position="128"/>
        <end position="195"/>
    </location>
</feature>
<dbReference type="EnsemblMetazoa" id="XM_038217924.1">
    <property type="protein sequence ID" value="XP_038073852.1"/>
    <property type="gene ID" value="LOC119741955"/>
</dbReference>
<organism evidence="12 13">
    <name type="scientific">Patiria miniata</name>
    <name type="common">Bat star</name>
    <name type="synonym">Asterina miniata</name>
    <dbReference type="NCBI Taxonomy" id="46514"/>
    <lineage>
        <taxon>Eukaryota</taxon>
        <taxon>Metazoa</taxon>
        <taxon>Echinodermata</taxon>
        <taxon>Eleutherozoa</taxon>
        <taxon>Asterozoa</taxon>
        <taxon>Asteroidea</taxon>
        <taxon>Valvatacea</taxon>
        <taxon>Valvatida</taxon>
        <taxon>Asterinidae</taxon>
        <taxon>Patiria</taxon>
    </lineage>
</organism>
<name>A0A914BCX5_PATMI</name>
<keyword evidence="5" id="KW-0653">Protein transport</keyword>
<dbReference type="InterPro" id="IPR038407">
    <property type="entry name" value="v-SNARE_N_sf"/>
</dbReference>
<dbReference type="InterPro" id="IPR000727">
    <property type="entry name" value="T_SNARE_dom"/>
</dbReference>
<evidence type="ECO:0000256" key="3">
    <source>
        <dbReference type="ARBA" id="ARBA00022448"/>
    </source>
</evidence>
<dbReference type="Gene3D" id="1.20.58.400">
    <property type="entry name" value="t-snare proteins"/>
    <property type="match status" value="1"/>
</dbReference>
<reference evidence="12" key="1">
    <citation type="submission" date="2022-11" db="UniProtKB">
        <authorList>
            <consortium name="EnsemblMetazoa"/>
        </authorList>
    </citation>
    <scope>IDENTIFICATION</scope>
</reference>
<evidence type="ECO:0000313" key="12">
    <source>
        <dbReference type="EnsemblMetazoa" id="XP_038073851.1"/>
    </source>
</evidence>
<evidence type="ECO:0000256" key="6">
    <source>
        <dbReference type="ARBA" id="ARBA00022989"/>
    </source>
</evidence>
<keyword evidence="3" id="KW-0813">Transport</keyword>
<dbReference type="FunFam" id="1.20.5.110:FF:000002">
    <property type="entry name" value="Vesicle transport through interaction with t-SNAREsB"/>
    <property type="match status" value="1"/>
</dbReference>
<dbReference type="AlphaFoldDB" id="A0A914BCX5"/>
<dbReference type="GO" id="GO:0006896">
    <property type="term" value="P:Golgi to vacuole transport"/>
    <property type="evidence" value="ECO:0007669"/>
    <property type="project" value="TreeGrafter"/>
</dbReference>
<evidence type="ECO:0000259" key="11">
    <source>
        <dbReference type="SMART" id="SM00397"/>
    </source>
</evidence>
<keyword evidence="8 10" id="KW-0472">Membrane</keyword>
<dbReference type="SUPFAM" id="SSF58038">
    <property type="entry name" value="SNARE fusion complex"/>
    <property type="match status" value="1"/>
</dbReference>
<dbReference type="GO" id="GO:0006886">
    <property type="term" value="P:intracellular protein transport"/>
    <property type="evidence" value="ECO:0007669"/>
    <property type="project" value="InterPro"/>
</dbReference>
<dbReference type="SUPFAM" id="SSF47661">
    <property type="entry name" value="t-snare proteins"/>
    <property type="match status" value="1"/>
</dbReference>
<proteinExistence type="inferred from homology"/>
<dbReference type="RefSeq" id="XP_038073852.1">
    <property type="nucleotide sequence ID" value="XM_038217924.1"/>
</dbReference>
<sequence length="247" mass="27863">MSSEKFERYQEELATLLEDLKYRIEVTIPKSSGEERKKLIRDAERASEEAAAVLQEMEEEAKPAPGSYRSQMVAKVRNHRRELDKINRDLVGCTKRSGDGRSGRSELFHSQSNFDDKINLAQSNQKSRLLQGQETLNRTSDSLARTHQIAAETDEIGVGIIDELDGQKEQLLNAKDKLQNMDQSLGKSKRVLNTMGRRIITNKLILMAVILVELAILGVVVYLKFFSPTDEKPATPRPPTIKPNTLT</sequence>
<dbReference type="GO" id="GO:0005789">
    <property type="term" value="C:endoplasmic reticulum membrane"/>
    <property type="evidence" value="ECO:0007669"/>
    <property type="project" value="TreeGrafter"/>
</dbReference>
<dbReference type="Pfam" id="PF12352">
    <property type="entry name" value="V-SNARE_C"/>
    <property type="match status" value="1"/>
</dbReference>
<dbReference type="Pfam" id="PF05008">
    <property type="entry name" value="V-SNARE"/>
    <property type="match status" value="1"/>
</dbReference>
<dbReference type="GO" id="GO:0031201">
    <property type="term" value="C:SNARE complex"/>
    <property type="evidence" value="ECO:0007669"/>
    <property type="project" value="TreeGrafter"/>
</dbReference>
<dbReference type="GO" id="GO:0048280">
    <property type="term" value="P:vesicle fusion with Golgi apparatus"/>
    <property type="evidence" value="ECO:0007669"/>
    <property type="project" value="TreeGrafter"/>
</dbReference>
<dbReference type="PANTHER" id="PTHR21230:SF89">
    <property type="entry name" value="VESICLE TRANSPORT THROUGH INTERACTION WITH T-SNARES HOMOLOG 1B"/>
    <property type="match status" value="1"/>
</dbReference>
<dbReference type="OrthoDB" id="430637at2759"/>
<dbReference type="SMART" id="SM00397">
    <property type="entry name" value="t_SNARE"/>
    <property type="match status" value="1"/>
</dbReference>
<dbReference type="CTD" id="10490"/>
<dbReference type="GeneID" id="119741955"/>
<evidence type="ECO:0000256" key="1">
    <source>
        <dbReference type="ARBA" id="ARBA00004211"/>
    </source>
</evidence>
<dbReference type="GO" id="GO:0012507">
    <property type="term" value="C:ER to Golgi transport vesicle membrane"/>
    <property type="evidence" value="ECO:0007669"/>
    <property type="project" value="TreeGrafter"/>
</dbReference>
<evidence type="ECO:0000313" key="13">
    <source>
        <dbReference type="Proteomes" id="UP000887568"/>
    </source>
</evidence>
<dbReference type="GO" id="GO:1903076">
    <property type="term" value="P:regulation of protein localization to plasma membrane"/>
    <property type="evidence" value="ECO:0007669"/>
    <property type="project" value="TreeGrafter"/>
</dbReference>
<dbReference type="OMA" id="YRRVMTN"/>
<dbReference type="CDD" id="cd15890">
    <property type="entry name" value="SNARE_Vti1b"/>
    <property type="match status" value="1"/>
</dbReference>
<dbReference type="Gene3D" id="1.20.5.110">
    <property type="match status" value="1"/>
</dbReference>
<feature type="coiled-coil region" evidence="9">
    <location>
        <begin position="36"/>
        <end position="89"/>
    </location>
</feature>
<comment type="similarity">
    <text evidence="2">Belongs to the VTI1 family.</text>
</comment>
<evidence type="ECO:0000256" key="5">
    <source>
        <dbReference type="ARBA" id="ARBA00022927"/>
    </source>
</evidence>
<dbReference type="GO" id="GO:0005794">
    <property type="term" value="C:Golgi apparatus"/>
    <property type="evidence" value="ECO:0007669"/>
    <property type="project" value="TreeGrafter"/>
</dbReference>
<dbReference type="RefSeq" id="XP_038073851.1">
    <property type="nucleotide sequence ID" value="XM_038217923.1"/>
</dbReference>
<dbReference type="GO" id="GO:0000149">
    <property type="term" value="F:SNARE binding"/>
    <property type="evidence" value="ECO:0007669"/>
    <property type="project" value="TreeGrafter"/>
</dbReference>
<dbReference type="InterPro" id="IPR010989">
    <property type="entry name" value="SNARE"/>
</dbReference>
<dbReference type="GO" id="GO:0005829">
    <property type="term" value="C:cytosol"/>
    <property type="evidence" value="ECO:0007669"/>
    <property type="project" value="GOC"/>
</dbReference>
<dbReference type="GO" id="GO:0016236">
    <property type="term" value="P:macroautophagy"/>
    <property type="evidence" value="ECO:0007669"/>
    <property type="project" value="TreeGrafter"/>
</dbReference>
<dbReference type="GO" id="GO:0005484">
    <property type="term" value="F:SNAP receptor activity"/>
    <property type="evidence" value="ECO:0007669"/>
    <property type="project" value="TreeGrafter"/>
</dbReference>
<dbReference type="GO" id="GO:0042147">
    <property type="term" value="P:retrograde transport, endosome to Golgi"/>
    <property type="evidence" value="ECO:0007669"/>
    <property type="project" value="TreeGrafter"/>
</dbReference>
<keyword evidence="13" id="KW-1185">Reference proteome</keyword>
<dbReference type="Proteomes" id="UP000887568">
    <property type="component" value="Unplaced"/>
</dbReference>
<evidence type="ECO:0000256" key="9">
    <source>
        <dbReference type="SAM" id="Coils"/>
    </source>
</evidence>
<accession>A0A914BCX5</accession>
<comment type="subcellular location">
    <subcellularLocation>
        <location evidence="1">Membrane</location>
        <topology evidence="1">Single-pass type IV membrane protein</topology>
    </subcellularLocation>
</comment>
<protein>
    <recommendedName>
        <fullName evidence="11">t-SNARE coiled-coil homology domain-containing protein</fullName>
    </recommendedName>
</protein>
<dbReference type="InterPro" id="IPR007705">
    <property type="entry name" value="Vesicle_trsprt_v-SNARE_N"/>
</dbReference>
<dbReference type="EnsemblMetazoa" id="XM_038217923.1">
    <property type="protein sequence ID" value="XP_038073851.1"/>
    <property type="gene ID" value="LOC119741955"/>
</dbReference>
<evidence type="ECO:0000256" key="10">
    <source>
        <dbReference type="SAM" id="Phobius"/>
    </source>
</evidence>
<evidence type="ECO:0000256" key="8">
    <source>
        <dbReference type="ARBA" id="ARBA00023136"/>
    </source>
</evidence>